<dbReference type="AlphaFoldDB" id="A0AAD1UFS3"/>
<dbReference type="EMBL" id="CAMPGE010009119">
    <property type="protein sequence ID" value="CAI2367994.1"/>
    <property type="molecule type" value="Genomic_DNA"/>
</dbReference>
<organism evidence="2 3">
    <name type="scientific">Euplotes crassus</name>
    <dbReference type="NCBI Taxonomy" id="5936"/>
    <lineage>
        <taxon>Eukaryota</taxon>
        <taxon>Sar</taxon>
        <taxon>Alveolata</taxon>
        <taxon>Ciliophora</taxon>
        <taxon>Intramacronucleata</taxon>
        <taxon>Spirotrichea</taxon>
        <taxon>Hypotrichia</taxon>
        <taxon>Euplotida</taxon>
        <taxon>Euplotidae</taxon>
        <taxon>Moneuplotes</taxon>
    </lineage>
</organism>
<evidence type="ECO:0000256" key="1">
    <source>
        <dbReference type="SAM" id="MobiDB-lite"/>
    </source>
</evidence>
<name>A0AAD1UFS3_EUPCR</name>
<feature type="region of interest" description="Disordered" evidence="1">
    <location>
        <begin position="196"/>
        <end position="220"/>
    </location>
</feature>
<feature type="compositionally biased region" description="Basic and acidic residues" evidence="1">
    <location>
        <begin position="69"/>
        <end position="86"/>
    </location>
</feature>
<reference evidence="2" key="1">
    <citation type="submission" date="2023-07" db="EMBL/GenBank/DDBJ databases">
        <authorList>
            <consortium name="AG Swart"/>
            <person name="Singh M."/>
            <person name="Singh A."/>
            <person name="Seah K."/>
            <person name="Emmerich C."/>
        </authorList>
    </citation>
    <scope>NUCLEOTIDE SEQUENCE</scope>
    <source>
        <strain evidence="2">DP1</strain>
    </source>
</reference>
<gene>
    <name evidence="2" type="ORF">ECRASSUSDP1_LOCUS9283</name>
</gene>
<evidence type="ECO:0000313" key="3">
    <source>
        <dbReference type="Proteomes" id="UP001295684"/>
    </source>
</evidence>
<feature type="region of interest" description="Disordered" evidence="1">
    <location>
        <begin position="69"/>
        <end position="99"/>
    </location>
</feature>
<feature type="compositionally biased region" description="Polar residues" evidence="1">
    <location>
        <begin position="196"/>
        <end position="219"/>
    </location>
</feature>
<accession>A0AAD1UFS3</accession>
<sequence length="438" mass="51302">MSKRGRLFERKMMKEKVSYFYDAYHKNPLPCPKGMMFGGDTQDCKEKDQTLNWTKISEYIFHLREEKKAEEERLKEEELRREEENKVKKRRAKFATHNRKSSGLHSFKIQFNSGLDSPLMKRKKDFLPNADSKFILNDFRLPSVNEDKFGCDSPVRLSSKNLRLESSFKLEVKNPERENKKPTNILGSTVAVISNSVDSESEKSGSMNKTRDLNPSSESPMKHLYKRKANFKGIDHLKRMYSFVEDVKDNNTQYLANTSYRKQGTKYKMKSDPKEMLKENPQREEIDTKIFNTFDSRDQKRIVQDKKMMINYVSHGIKKLNDSQATKMQKLIQQAKDWKQKYGRRSLQSREVRIGNYLNTSVLHSTRKGPEKCRLVLNQSDVGALLPSPIKNLRKSRRDRNRSISFTQNHSLDTKFCKASSRPKRGVKKMRKIKLAVS</sequence>
<feature type="compositionally biased region" description="Basic residues" evidence="1">
    <location>
        <begin position="87"/>
        <end position="99"/>
    </location>
</feature>
<evidence type="ECO:0000313" key="2">
    <source>
        <dbReference type="EMBL" id="CAI2367994.1"/>
    </source>
</evidence>
<proteinExistence type="predicted"/>
<protein>
    <submittedName>
        <fullName evidence="2">Uncharacterized protein</fullName>
    </submittedName>
</protein>
<comment type="caution">
    <text evidence="2">The sequence shown here is derived from an EMBL/GenBank/DDBJ whole genome shotgun (WGS) entry which is preliminary data.</text>
</comment>
<dbReference type="Proteomes" id="UP001295684">
    <property type="component" value="Unassembled WGS sequence"/>
</dbReference>
<keyword evidence="3" id="KW-1185">Reference proteome</keyword>